<organism evidence="2 3">
    <name type="scientific">Boletus reticuloceps</name>
    <dbReference type="NCBI Taxonomy" id="495285"/>
    <lineage>
        <taxon>Eukaryota</taxon>
        <taxon>Fungi</taxon>
        <taxon>Dikarya</taxon>
        <taxon>Basidiomycota</taxon>
        <taxon>Agaricomycotina</taxon>
        <taxon>Agaricomycetes</taxon>
        <taxon>Agaricomycetidae</taxon>
        <taxon>Boletales</taxon>
        <taxon>Boletineae</taxon>
        <taxon>Boletaceae</taxon>
        <taxon>Boletoideae</taxon>
        <taxon>Boletus</taxon>
    </lineage>
</organism>
<feature type="region of interest" description="Disordered" evidence="1">
    <location>
        <begin position="236"/>
        <end position="278"/>
    </location>
</feature>
<name>A0A8I2YSW7_9AGAM</name>
<proteinExistence type="predicted"/>
<feature type="compositionally biased region" description="Acidic residues" evidence="1">
    <location>
        <begin position="585"/>
        <end position="608"/>
    </location>
</feature>
<dbReference type="EMBL" id="JAGFBS010000011">
    <property type="protein sequence ID" value="KAG6376742.1"/>
    <property type="molecule type" value="Genomic_DNA"/>
</dbReference>
<evidence type="ECO:0000256" key="1">
    <source>
        <dbReference type="SAM" id="MobiDB-lite"/>
    </source>
</evidence>
<dbReference type="Proteomes" id="UP000683000">
    <property type="component" value="Unassembled WGS sequence"/>
</dbReference>
<feature type="region of interest" description="Disordered" evidence="1">
    <location>
        <begin position="73"/>
        <end position="112"/>
    </location>
</feature>
<dbReference type="OrthoDB" id="3071207at2759"/>
<feature type="region of interest" description="Disordered" evidence="1">
    <location>
        <begin position="336"/>
        <end position="374"/>
    </location>
</feature>
<gene>
    <name evidence="2" type="ORF">JVT61DRAFT_1760</name>
</gene>
<feature type="region of interest" description="Disordered" evidence="1">
    <location>
        <begin position="550"/>
        <end position="666"/>
    </location>
</feature>
<evidence type="ECO:0000313" key="2">
    <source>
        <dbReference type="EMBL" id="KAG6376742.1"/>
    </source>
</evidence>
<keyword evidence="3" id="KW-1185">Reference proteome</keyword>
<feature type="compositionally biased region" description="Polar residues" evidence="1">
    <location>
        <begin position="336"/>
        <end position="349"/>
    </location>
</feature>
<dbReference type="AlphaFoldDB" id="A0A8I2YSW7"/>
<feature type="region of interest" description="Disordered" evidence="1">
    <location>
        <begin position="128"/>
        <end position="212"/>
    </location>
</feature>
<reference evidence="2" key="1">
    <citation type="submission" date="2021-03" db="EMBL/GenBank/DDBJ databases">
        <title>Evolutionary innovations through gain and loss of genes in the ectomycorrhizal Boletales.</title>
        <authorList>
            <person name="Wu G."/>
            <person name="Miyauchi S."/>
            <person name="Morin E."/>
            <person name="Yang Z.-L."/>
            <person name="Xu J."/>
            <person name="Martin F.M."/>
        </authorList>
    </citation>
    <scope>NUCLEOTIDE SEQUENCE</scope>
    <source>
        <strain evidence="2">BR01</strain>
    </source>
</reference>
<protein>
    <submittedName>
        <fullName evidence="2">Uncharacterized protein</fullName>
    </submittedName>
</protein>
<comment type="caution">
    <text evidence="2">The sequence shown here is derived from an EMBL/GenBank/DDBJ whole genome shotgun (WGS) entry which is preliminary data.</text>
</comment>
<feature type="compositionally biased region" description="Basic and acidic residues" evidence="1">
    <location>
        <begin position="620"/>
        <end position="632"/>
    </location>
</feature>
<dbReference type="PROSITE" id="PS51257">
    <property type="entry name" value="PROKAR_LIPOPROTEIN"/>
    <property type="match status" value="1"/>
</dbReference>
<accession>A0A8I2YSW7</accession>
<feature type="compositionally biased region" description="Basic and acidic residues" evidence="1">
    <location>
        <begin position="550"/>
        <end position="559"/>
    </location>
</feature>
<evidence type="ECO:0000313" key="3">
    <source>
        <dbReference type="Proteomes" id="UP000683000"/>
    </source>
</evidence>
<feature type="compositionally biased region" description="Polar residues" evidence="1">
    <location>
        <begin position="135"/>
        <end position="160"/>
    </location>
</feature>
<feature type="compositionally biased region" description="Polar residues" evidence="1">
    <location>
        <begin position="254"/>
        <end position="263"/>
    </location>
</feature>
<sequence length="666" mass="71509">MTDDHPRRWLNDDPIVLNAALVVAATTVAITLTSCLWHHARQSLDKQHPDDPPSFLSTTLASFRFSLARTVPATTQQSPAISSPVDEQSDYKSIRSKERRRRGKDPFRDLLKGGKKSKALLKAIKVADHDHSPPSADTLSNSSAPQNDTTSSTSRSQSPEPASDLLDMDRLGVESYDGSATSMTPNGNMSSSSAVTSATDISDHGSSDAVLQTDSIPTHSLPIDSMTATDAEVNVSSASTIATHTSEDAPSSPPYSTSCSDTRMPQARDSQAAYRSGSCAKLVRARTKLRLSRMDPNVISPLLPLTPPPLPDSVASSFNSIQSIVPCPSLSITSSTYSTDGVGPSTPTNSRGSTPPPRSLSTSTDPGRRGPIAQPLDETAASARIQLASMRSALEASRVREEQLHIEAEQAIKERDELRWGWNEDASIWRRREAELHSQIHHLMQQLQAYAAVASFRAQQATSPFSSPTSPHIHMSPRLHQHPFPLPPVIQTQNSASAPAHVQALLASAPVLTSHPPGFATSSGGSYSGTGFGMSPLLWSGLGLCVPNRDTRHGGRRTPDSSASGSSSEGRRRCAENAKSASDDSLGDWDGMENGSGDEDKWEEEEAEDVFRNNVLADAILKRPESIRELSSPRKRSGGRPAVQGEWMDALKDPALEKPGFCATAR</sequence>
<feature type="compositionally biased region" description="Polar residues" evidence="1">
    <location>
        <begin position="178"/>
        <end position="200"/>
    </location>
</feature>